<proteinExistence type="predicted"/>
<evidence type="ECO:0000313" key="2">
    <source>
        <dbReference type="Proteomes" id="UP001320119"/>
    </source>
</evidence>
<name>A0AAN1WGZ1_9GAMM</name>
<protein>
    <submittedName>
        <fullName evidence="1">Uncharacterized protein</fullName>
    </submittedName>
</protein>
<dbReference type="AlphaFoldDB" id="A0AAN1WGZ1"/>
<reference evidence="1 2" key="1">
    <citation type="journal article" date="2022" name="IScience">
        <title>An ultrasensitive nanofiber-based assay for enzymatic hydrolysis and deep-sea microbial degradation of cellulose.</title>
        <authorList>
            <person name="Tsudome M."/>
            <person name="Tachioka M."/>
            <person name="Miyazaki M."/>
            <person name="Uchimura K."/>
            <person name="Tsuda M."/>
            <person name="Takaki Y."/>
            <person name="Deguchi S."/>
        </authorList>
    </citation>
    <scope>NUCLEOTIDE SEQUENCE [LARGE SCALE GENOMIC DNA]</scope>
    <source>
        <strain evidence="1 2">GE09</strain>
    </source>
</reference>
<dbReference type="Proteomes" id="UP001320119">
    <property type="component" value="Chromosome"/>
</dbReference>
<gene>
    <name evidence="1" type="ORF">MARGE09_P1632</name>
</gene>
<dbReference type="RefSeq" id="WP_236986900.1">
    <property type="nucleotide sequence ID" value="NZ_AP023086.1"/>
</dbReference>
<organism evidence="1 2">
    <name type="scientific">Marinagarivorans cellulosilyticus</name>
    <dbReference type="NCBI Taxonomy" id="2721545"/>
    <lineage>
        <taxon>Bacteria</taxon>
        <taxon>Pseudomonadati</taxon>
        <taxon>Pseudomonadota</taxon>
        <taxon>Gammaproteobacteria</taxon>
        <taxon>Cellvibrionales</taxon>
        <taxon>Cellvibrionaceae</taxon>
        <taxon>Marinagarivorans</taxon>
    </lineage>
</organism>
<dbReference type="KEGG" id="marq:MARGE09_P1632"/>
<accession>A0AAN1WGZ1</accession>
<evidence type="ECO:0000313" key="1">
    <source>
        <dbReference type="EMBL" id="BCD97431.1"/>
    </source>
</evidence>
<dbReference type="EMBL" id="AP023086">
    <property type="protein sequence ID" value="BCD97431.1"/>
    <property type="molecule type" value="Genomic_DNA"/>
</dbReference>
<keyword evidence="2" id="KW-1185">Reference proteome</keyword>
<sequence length="212" mass="24812">MPLEIMKLSDQQEELLQTIKVATETHKTDQLIYKSEWLGYLPFGQYHWLEVGGKEVKVENANSLKSDLSVLDTFSLIKMLSVKTKVFEKEDVHIYYEFNRHAAKIFMDCLAVDAGEKMKVIYEVPGAAFFYQKNDEYYGQVLVSRSFATWTISFKLNGEEIEQYCKKGSDYLHFLDKKVAFSIDYYSTRDIHNLIAKEMRIAHEEWCANKQL</sequence>